<protein>
    <submittedName>
        <fullName evidence="1">Pseudouridine synthase</fullName>
    </submittedName>
</protein>
<reference evidence="1" key="1">
    <citation type="submission" date="2013-12" db="EMBL/GenBank/DDBJ databases">
        <title>A Varibaculum cambriense genome reconstructed from a premature infant gut community with otherwise low bacterial novelty that shifts toward anaerobic metabolism during the third week of life.</title>
        <authorList>
            <person name="Brown C.T."/>
            <person name="Sharon I."/>
            <person name="Thomas B.C."/>
            <person name="Castelle C.J."/>
            <person name="Morowitz M.J."/>
            <person name="Banfield J.F."/>
        </authorList>
    </citation>
    <scope>NUCLEOTIDE SEQUENCE</scope>
</reference>
<gene>
    <name evidence="1" type="ORF">Q604_UNBC01126G0001</name>
</gene>
<sequence length="46" mass="4913">KRIIGAAGGTVTYLKRLTIGHIDLTGIEEVGSIQDLTIGDIEAFKK</sequence>
<evidence type="ECO:0000313" key="1">
    <source>
        <dbReference type="EMBL" id="ETJ44873.1"/>
    </source>
</evidence>
<dbReference type="AlphaFoldDB" id="W1YQN3"/>
<proteinExistence type="predicted"/>
<comment type="caution">
    <text evidence="1">The sequence shown here is derived from an EMBL/GenBank/DDBJ whole genome shotgun (WGS) entry which is preliminary data.</text>
</comment>
<name>W1YQN3_9ZZZZ</name>
<dbReference type="EMBL" id="AZMM01001126">
    <property type="protein sequence ID" value="ETJ44873.1"/>
    <property type="molecule type" value="Genomic_DNA"/>
</dbReference>
<accession>W1YQN3</accession>
<feature type="non-terminal residue" evidence="1">
    <location>
        <position position="1"/>
    </location>
</feature>
<organism evidence="1">
    <name type="scientific">human gut metagenome</name>
    <dbReference type="NCBI Taxonomy" id="408170"/>
    <lineage>
        <taxon>unclassified sequences</taxon>
        <taxon>metagenomes</taxon>
        <taxon>organismal metagenomes</taxon>
    </lineage>
</organism>